<proteinExistence type="predicted"/>
<dbReference type="AlphaFoldDB" id="A0A645GZ08"/>
<dbReference type="EMBL" id="VSSQ01083746">
    <property type="protein sequence ID" value="MPN31978.1"/>
    <property type="molecule type" value="Genomic_DNA"/>
</dbReference>
<protein>
    <submittedName>
        <fullName evidence="2">Cobalt-dependent inorganic pyrophosphatase</fullName>
        <ecNumber evidence="2">3.6.1.1</ecNumber>
    </submittedName>
</protein>
<gene>
    <name evidence="2" type="ORF">SDC9_179453</name>
</gene>
<reference evidence="2" key="1">
    <citation type="submission" date="2019-08" db="EMBL/GenBank/DDBJ databases">
        <authorList>
            <person name="Kucharzyk K."/>
            <person name="Murdoch R.W."/>
            <person name="Higgins S."/>
            <person name="Loffler F."/>
        </authorList>
    </citation>
    <scope>NUCLEOTIDE SEQUENCE</scope>
</reference>
<keyword evidence="2" id="KW-0378">Hydrolase</keyword>
<comment type="caution">
    <text evidence="2">The sequence shown here is derived from an EMBL/GenBank/DDBJ whole genome shotgun (WGS) entry which is preliminary data.</text>
</comment>
<name>A0A645GZ08_9ZZZZ</name>
<dbReference type="GO" id="GO:0005737">
    <property type="term" value="C:cytoplasm"/>
    <property type="evidence" value="ECO:0007669"/>
    <property type="project" value="InterPro"/>
</dbReference>
<organism evidence="2">
    <name type="scientific">bioreactor metagenome</name>
    <dbReference type="NCBI Taxonomy" id="1076179"/>
    <lineage>
        <taxon>unclassified sequences</taxon>
        <taxon>metagenomes</taxon>
        <taxon>ecological metagenomes</taxon>
    </lineage>
</organism>
<dbReference type="Pfam" id="PF02833">
    <property type="entry name" value="DHHA2"/>
    <property type="match status" value="1"/>
</dbReference>
<feature type="domain" description="DHHA2" evidence="1">
    <location>
        <begin position="41"/>
        <end position="169"/>
    </location>
</feature>
<accession>A0A645GZ08</accession>
<dbReference type="InterPro" id="IPR038222">
    <property type="entry name" value="DHHA2_dom_sf"/>
</dbReference>
<dbReference type="InterPro" id="IPR004097">
    <property type="entry name" value="DHHA2"/>
</dbReference>
<dbReference type="Gene3D" id="3.10.310.20">
    <property type="entry name" value="DHHA2 domain"/>
    <property type="match status" value="1"/>
</dbReference>
<dbReference type="GO" id="GO:0004427">
    <property type="term" value="F:inorganic diphosphate phosphatase activity"/>
    <property type="evidence" value="ECO:0007669"/>
    <property type="project" value="UniProtKB-EC"/>
</dbReference>
<dbReference type="Gene3D" id="3.90.1640.10">
    <property type="entry name" value="inorganic pyrophosphatase (n-terminal core)"/>
    <property type="match status" value="1"/>
</dbReference>
<evidence type="ECO:0000259" key="1">
    <source>
        <dbReference type="SMART" id="SM01131"/>
    </source>
</evidence>
<dbReference type="SMART" id="SM01131">
    <property type="entry name" value="DHHA2"/>
    <property type="match status" value="1"/>
</dbReference>
<dbReference type="InterPro" id="IPR038763">
    <property type="entry name" value="DHH_sf"/>
</dbReference>
<sequence length="175" mass="19619">MLCGAIISDTMNFNSPTSTATDQKEAERLAAIAGIDLKEYAQEIFTASTSLSGKGISEIVHNDLKEFNMQSFRVIIGQINVVDSAYITEIKDQILEFLDDLCGTSHYDLAVMIFTDVNEKGSYFIWTGKDRNLLNLAFENQMQEQDGLFYVPDLMSRKQQVVPAIARAISIYNNK</sequence>
<evidence type="ECO:0000313" key="2">
    <source>
        <dbReference type="EMBL" id="MPN31978.1"/>
    </source>
</evidence>
<dbReference type="EC" id="3.6.1.1" evidence="2"/>
<dbReference type="SUPFAM" id="SSF64182">
    <property type="entry name" value="DHH phosphoesterases"/>
    <property type="match status" value="1"/>
</dbReference>